<keyword evidence="3" id="KW-1185">Reference proteome</keyword>
<reference evidence="2 3" key="1">
    <citation type="submission" date="2022-10" db="EMBL/GenBank/DDBJ databases">
        <title>Defluviimonas sp. CAU 1641 isolated from mud.</title>
        <authorList>
            <person name="Kim W."/>
        </authorList>
    </citation>
    <scope>NUCLEOTIDE SEQUENCE [LARGE SCALE GENOMIC DNA]</scope>
    <source>
        <strain evidence="2 3">CAU 1641</strain>
    </source>
</reference>
<dbReference type="NCBIfam" id="NF038220">
    <property type="entry name" value="IcmT_TraK"/>
    <property type="match status" value="1"/>
</dbReference>
<organism evidence="2 3">
    <name type="scientific">Defluviimonas salinarum</name>
    <dbReference type="NCBI Taxonomy" id="2992147"/>
    <lineage>
        <taxon>Bacteria</taxon>
        <taxon>Pseudomonadati</taxon>
        <taxon>Pseudomonadota</taxon>
        <taxon>Alphaproteobacteria</taxon>
        <taxon>Rhodobacterales</taxon>
        <taxon>Paracoccaceae</taxon>
        <taxon>Albidovulum</taxon>
    </lineage>
</organism>
<evidence type="ECO:0000256" key="1">
    <source>
        <dbReference type="SAM" id="Phobius"/>
    </source>
</evidence>
<feature type="transmembrane region" description="Helical" evidence="1">
    <location>
        <begin position="25"/>
        <end position="54"/>
    </location>
</feature>
<keyword evidence="1" id="KW-0812">Transmembrane</keyword>
<evidence type="ECO:0000313" key="2">
    <source>
        <dbReference type="EMBL" id="MCW3782586.1"/>
    </source>
</evidence>
<dbReference type="InterPro" id="IPR047756">
    <property type="entry name" value="IcmT-like"/>
</dbReference>
<sequence length="130" mass="14999">MYFGTPLYWRETHRQPKFLFLDGRLVIVLFLTVMHIRPWTIGLSVVTILVLWLFDRKGVSATSILRFLRASIVGRKRTARGLQAERMPVDFGFETAAHVARARQMIEIRAKQAGQMKAKSKTPKGKMRKV</sequence>
<dbReference type="EMBL" id="JAPDOG010000011">
    <property type="protein sequence ID" value="MCW3782586.1"/>
    <property type="molecule type" value="Genomic_DNA"/>
</dbReference>
<name>A0ABT3J4G9_9RHOB</name>
<accession>A0ABT3J4G9</accession>
<protein>
    <submittedName>
        <fullName evidence="2">IcmT/TraK family protein</fullName>
    </submittedName>
</protein>
<dbReference type="Proteomes" id="UP001207582">
    <property type="component" value="Unassembled WGS sequence"/>
</dbReference>
<keyword evidence="1" id="KW-0472">Membrane</keyword>
<keyword evidence="1" id="KW-1133">Transmembrane helix</keyword>
<comment type="caution">
    <text evidence="2">The sequence shown here is derived from an EMBL/GenBank/DDBJ whole genome shotgun (WGS) entry which is preliminary data.</text>
</comment>
<evidence type="ECO:0000313" key="3">
    <source>
        <dbReference type="Proteomes" id="UP001207582"/>
    </source>
</evidence>
<dbReference type="RefSeq" id="WP_264772320.1">
    <property type="nucleotide sequence ID" value="NZ_JAPDOG010000011.1"/>
</dbReference>
<gene>
    <name evidence="2" type="primary">icmT</name>
    <name evidence="2" type="ORF">OM960_13420</name>
</gene>
<proteinExistence type="predicted"/>